<dbReference type="Proteomes" id="UP001634007">
    <property type="component" value="Unassembled WGS sequence"/>
</dbReference>
<proteinExistence type="predicted"/>
<dbReference type="AlphaFoldDB" id="A0ABD3K0C7"/>
<dbReference type="EMBL" id="JBJKBG010000007">
    <property type="protein sequence ID" value="KAL3729195.1"/>
    <property type="molecule type" value="Genomic_DNA"/>
</dbReference>
<comment type="caution">
    <text evidence="1">The sequence shown here is derived from an EMBL/GenBank/DDBJ whole genome shotgun (WGS) entry which is preliminary data.</text>
</comment>
<gene>
    <name evidence="1" type="ORF">ACJRO7_026313</name>
</gene>
<evidence type="ECO:0000313" key="1">
    <source>
        <dbReference type="EMBL" id="KAL3729195.1"/>
    </source>
</evidence>
<organism evidence="1 2">
    <name type="scientific">Eucalyptus globulus</name>
    <name type="common">Tasmanian blue gum</name>
    <dbReference type="NCBI Taxonomy" id="34317"/>
    <lineage>
        <taxon>Eukaryota</taxon>
        <taxon>Viridiplantae</taxon>
        <taxon>Streptophyta</taxon>
        <taxon>Embryophyta</taxon>
        <taxon>Tracheophyta</taxon>
        <taxon>Spermatophyta</taxon>
        <taxon>Magnoliopsida</taxon>
        <taxon>eudicotyledons</taxon>
        <taxon>Gunneridae</taxon>
        <taxon>Pentapetalae</taxon>
        <taxon>rosids</taxon>
        <taxon>malvids</taxon>
        <taxon>Myrtales</taxon>
        <taxon>Myrtaceae</taxon>
        <taxon>Myrtoideae</taxon>
        <taxon>Eucalypteae</taxon>
        <taxon>Eucalyptus</taxon>
    </lineage>
</organism>
<accession>A0ABD3K0C7</accession>
<sequence>MASESQLTVANVVVVVPLQPLSFLAPPDPTLFFLSRQKQKQPSLTGKIHETWGAMKTMRRSRQARTGSPGSYKVFVVALISSQSLIKRVHTLSSPREDQLVVQVEDE</sequence>
<keyword evidence="2" id="KW-1185">Reference proteome</keyword>
<evidence type="ECO:0000313" key="2">
    <source>
        <dbReference type="Proteomes" id="UP001634007"/>
    </source>
</evidence>
<protein>
    <submittedName>
        <fullName evidence="1">Uncharacterized protein</fullName>
    </submittedName>
</protein>
<reference evidence="1 2" key="1">
    <citation type="submission" date="2024-11" db="EMBL/GenBank/DDBJ databases">
        <title>Chromosome-level genome assembly of Eucalyptus globulus Labill. provides insights into its genome evolution.</title>
        <authorList>
            <person name="Li X."/>
        </authorList>
    </citation>
    <scope>NUCLEOTIDE SEQUENCE [LARGE SCALE GENOMIC DNA]</scope>
    <source>
        <strain evidence="1">CL2024</strain>
        <tissue evidence="1">Fresh tender leaves</tissue>
    </source>
</reference>
<name>A0ABD3K0C7_EUCGL</name>